<evidence type="ECO:0000256" key="4">
    <source>
        <dbReference type="SAM" id="Phobius"/>
    </source>
</evidence>
<dbReference type="AlphaFoldDB" id="A0AAD6JAX9"/>
<dbReference type="Gene3D" id="3.30.70.330">
    <property type="match status" value="1"/>
</dbReference>
<evidence type="ECO:0000256" key="1">
    <source>
        <dbReference type="ARBA" id="ARBA00022884"/>
    </source>
</evidence>
<dbReference type="GO" id="GO:0003723">
    <property type="term" value="F:RNA binding"/>
    <property type="evidence" value="ECO:0007669"/>
    <property type="project" value="UniProtKB-UniRule"/>
</dbReference>
<reference evidence="6 7" key="1">
    <citation type="journal article" date="2023" name="Int. J. Mol. Sci.">
        <title>De Novo Assembly and Annotation of 11 Diverse Shrub Willow (Salix) Genomes Reveals Novel Gene Organization in Sex-Linked Regions.</title>
        <authorList>
            <person name="Hyden B."/>
            <person name="Feng K."/>
            <person name="Yates T.B."/>
            <person name="Jawdy S."/>
            <person name="Cereghino C."/>
            <person name="Smart L.B."/>
            <person name="Muchero W."/>
        </authorList>
    </citation>
    <scope>NUCLEOTIDE SEQUENCE [LARGE SCALE GENOMIC DNA]</scope>
    <source>
        <tissue evidence="6">Shoot tip</tissue>
    </source>
</reference>
<dbReference type="InterPro" id="IPR012677">
    <property type="entry name" value="Nucleotide-bd_a/b_plait_sf"/>
</dbReference>
<dbReference type="Proteomes" id="UP001162972">
    <property type="component" value="Chromosome 14"/>
</dbReference>
<evidence type="ECO:0000259" key="5">
    <source>
        <dbReference type="PROSITE" id="PS50102"/>
    </source>
</evidence>
<evidence type="ECO:0000313" key="6">
    <source>
        <dbReference type="EMBL" id="KAJ6400799.1"/>
    </source>
</evidence>
<keyword evidence="4" id="KW-0472">Membrane</keyword>
<organism evidence="6 7">
    <name type="scientific">Salix udensis</name>
    <dbReference type="NCBI Taxonomy" id="889485"/>
    <lineage>
        <taxon>Eukaryota</taxon>
        <taxon>Viridiplantae</taxon>
        <taxon>Streptophyta</taxon>
        <taxon>Embryophyta</taxon>
        <taxon>Tracheophyta</taxon>
        <taxon>Spermatophyta</taxon>
        <taxon>Magnoliopsida</taxon>
        <taxon>eudicotyledons</taxon>
        <taxon>Gunneridae</taxon>
        <taxon>Pentapetalae</taxon>
        <taxon>rosids</taxon>
        <taxon>fabids</taxon>
        <taxon>Malpighiales</taxon>
        <taxon>Salicaceae</taxon>
        <taxon>Saliceae</taxon>
        <taxon>Salix</taxon>
    </lineage>
</organism>
<keyword evidence="7" id="KW-1185">Reference proteome</keyword>
<dbReference type="PROSITE" id="PS50102">
    <property type="entry name" value="RRM"/>
    <property type="match status" value="1"/>
</dbReference>
<name>A0AAD6JAX9_9ROSI</name>
<dbReference type="InterPro" id="IPR035979">
    <property type="entry name" value="RBD_domain_sf"/>
</dbReference>
<keyword evidence="4" id="KW-0812">Transmembrane</keyword>
<dbReference type="Pfam" id="PF00076">
    <property type="entry name" value="RRM_1"/>
    <property type="match status" value="1"/>
</dbReference>
<feature type="transmembrane region" description="Helical" evidence="4">
    <location>
        <begin position="115"/>
        <end position="133"/>
    </location>
</feature>
<feature type="domain" description="RRM" evidence="5">
    <location>
        <begin position="25"/>
        <end position="102"/>
    </location>
</feature>
<dbReference type="InterPro" id="IPR000504">
    <property type="entry name" value="RRM_dom"/>
</dbReference>
<proteinExistence type="predicted"/>
<protein>
    <recommendedName>
        <fullName evidence="5">RRM domain-containing protein</fullName>
    </recommendedName>
</protein>
<dbReference type="CDD" id="cd12384">
    <property type="entry name" value="RRM_RBM24_RBM38_like"/>
    <property type="match status" value="1"/>
</dbReference>
<gene>
    <name evidence="6" type="ORF">OIU84_016264</name>
</gene>
<accession>A0AAD6JAX9</accession>
<feature type="region of interest" description="Disordered" evidence="3">
    <location>
        <begin position="286"/>
        <end position="305"/>
    </location>
</feature>
<dbReference type="EMBL" id="JAPFFJ010000019">
    <property type="protein sequence ID" value="KAJ6400799.1"/>
    <property type="molecule type" value="Genomic_DNA"/>
</dbReference>
<keyword evidence="4" id="KW-1133">Transmembrane helix</keyword>
<comment type="caution">
    <text evidence="6">The sequence shown here is derived from an EMBL/GenBank/DDBJ whole genome shotgun (WGS) entry which is preliminary data.</text>
</comment>
<keyword evidence="1 2" id="KW-0694">RNA-binding</keyword>
<dbReference type="PANTHER" id="PTHR11176:SF22">
    <property type="entry name" value="RNA-BINDING PROTEIN 38-LIKE ISOFORM X1"/>
    <property type="match status" value="1"/>
</dbReference>
<dbReference type="SMART" id="SM00360">
    <property type="entry name" value="RRM"/>
    <property type="match status" value="1"/>
</dbReference>
<dbReference type="SUPFAM" id="SSF54928">
    <property type="entry name" value="RNA-binding domain, RBD"/>
    <property type="match status" value="1"/>
</dbReference>
<evidence type="ECO:0000256" key="2">
    <source>
        <dbReference type="PROSITE-ProRule" id="PRU00176"/>
    </source>
</evidence>
<evidence type="ECO:0000256" key="3">
    <source>
        <dbReference type="SAM" id="MobiDB-lite"/>
    </source>
</evidence>
<dbReference type="PANTHER" id="PTHR11176">
    <property type="entry name" value="BOULE-RELATED"/>
    <property type="match status" value="1"/>
</dbReference>
<sequence length="305" mass="33088">MAQNRPFQMAVGGGNSRQYNDTTFTKIFVGGLAWETQRDTMRRYFEQFGEILEAAVITDKNTGRSKGYGFVTFKDPEAAVRACQNPSPVIDGRRANCNLASLGGQKNRPTCSSTWFISLFSVITFPFLVKYLWLHLLFLAPRLNISTNPLVNTHSPYSSYGYAGYSQDAMYPLSYYGVYGGQQFPPYYPTGGASGAPWMFPHNFHPFYTQYAQSCQAHGPGIQYPQMVEYPYLPQQYGSTGTASAPSSSIAMATTTAAGEATMTMTTTTTAAAVAAPTVTTGVVGTEPGAVQASGTATEQDLPIE</sequence>
<evidence type="ECO:0000313" key="7">
    <source>
        <dbReference type="Proteomes" id="UP001162972"/>
    </source>
</evidence>